<dbReference type="AlphaFoldDB" id="A0A0N4ZEU6"/>
<dbReference type="GO" id="GO:0006357">
    <property type="term" value="P:regulation of transcription by RNA polymerase II"/>
    <property type="evidence" value="ECO:0007669"/>
    <property type="project" value="InterPro"/>
</dbReference>
<evidence type="ECO:0000256" key="2">
    <source>
        <dbReference type="ARBA" id="ARBA00009814"/>
    </source>
</evidence>
<dbReference type="PANTHER" id="PTHR13321">
    <property type="entry name" value="MEDIATOR OF RNA POLYMERASE II TRANSCRIPTION, SUBUNIT 18"/>
    <property type="match status" value="1"/>
</dbReference>
<dbReference type="GO" id="GO:0003712">
    <property type="term" value="F:transcription coregulator activity"/>
    <property type="evidence" value="ECO:0007669"/>
    <property type="project" value="InterPro"/>
</dbReference>
<dbReference type="GO" id="GO:0070847">
    <property type="term" value="C:core mediator complex"/>
    <property type="evidence" value="ECO:0007669"/>
    <property type="project" value="TreeGrafter"/>
</dbReference>
<comment type="function">
    <text evidence="6">Component of the Mediator complex, a coactivator involved in the regulated transcription of nearly all RNA polymerase II-dependent genes. Mediator functions as a bridge to convey information from gene-specific regulatory proteins to the basal RNA polymerase II transcription machinery. Mediator is recruited to promoters by direct interactions with regulatory proteins and serves as a scaffold for the assembly of a functional preinitiation complex with RNA polymerase II and the general transcription factors.</text>
</comment>
<comment type="similarity">
    <text evidence="2 6">Belongs to the Mediator complex subunit 18 family.</text>
</comment>
<dbReference type="GO" id="GO:0006369">
    <property type="term" value="P:termination of RNA polymerase II transcription"/>
    <property type="evidence" value="ECO:0007669"/>
    <property type="project" value="TreeGrafter"/>
</dbReference>
<evidence type="ECO:0000256" key="5">
    <source>
        <dbReference type="ARBA" id="ARBA00023242"/>
    </source>
</evidence>
<dbReference type="PANTHER" id="PTHR13321:SF2">
    <property type="entry name" value="MEDIATOR OF RNA POLYMERASE II TRANSCRIPTION SUBUNIT 18"/>
    <property type="match status" value="1"/>
</dbReference>
<dbReference type="Pfam" id="PF09637">
    <property type="entry name" value="Med18"/>
    <property type="match status" value="1"/>
</dbReference>
<dbReference type="InterPro" id="IPR019095">
    <property type="entry name" value="Mediator_Med18"/>
</dbReference>
<keyword evidence="5 6" id="KW-0539">Nucleus</keyword>
<dbReference type="Proteomes" id="UP000038045">
    <property type="component" value="Unplaced"/>
</dbReference>
<dbReference type="STRING" id="131310.A0A0N4ZEU6"/>
<sequence>MASVPSHQLKETKYNPLTGGKNILEDFKAQVQRGNFQKREIILYGSIFPEALGSLKQRLQGLCDPGEVKFREHEIVFHLSSELKDTKSPFVFRFRRKFPPTDSNLMQLKYIGTPELDNKCPCIVRNRIDTVTQSTDHMEFIRGLGLRTNFEFIVEGFAYTKGDIVVSVYRIFKTEKMGYYDERYIKAINSSFIIEVSLQIPHLQGYAKPAQIVRDFADQLYPIVEMRKVNYDV</sequence>
<keyword evidence="7" id="KW-1185">Reference proteome</keyword>
<evidence type="ECO:0000256" key="6">
    <source>
        <dbReference type="RuleBase" id="RU364150"/>
    </source>
</evidence>
<evidence type="ECO:0000256" key="3">
    <source>
        <dbReference type="ARBA" id="ARBA00023015"/>
    </source>
</evidence>
<keyword evidence="3 6" id="KW-0805">Transcription regulation</keyword>
<proteinExistence type="inferred from homology"/>
<comment type="subcellular location">
    <subcellularLocation>
        <location evidence="1 6">Nucleus</location>
    </subcellularLocation>
</comment>
<comment type="subunit">
    <text evidence="6">Component of the Mediator complex.</text>
</comment>
<protein>
    <recommendedName>
        <fullName evidence="6">Mediator of RNA polymerase II transcription subunit 18</fullName>
    </recommendedName>
    <alternativeName>
        <fullName evidence="6">Mediator complex subunit 18</fullName>
    </alternativeName>
</protein>
<dbReference type="WBParaSite" id="PTRK_0000627900.1">
    <property type="protein sequence ID" value="PTRK_0000627900.1"/>
    <property type="gene ID" value="PTRK_0000627900"/>
</dbReference>
<name>A0A0N4ZEU6_PARTI</name>
<evidence type="ECO:0000256" key="4">
    <source>
        <dbReference type="ARBA" id="ARBA00023163"/>
    </source>
</evidence>
<organism evidence="7 8">
    <name type="scientific">Parastrongyloides trichosuri</name>
    <name type="common">Possum-specific nematode worm</name>
    <dbReference type="NCBI Taxonomy" id="131310"/>
    <lineage>
        <taxon>Eukaryota</taxon>
        <taxon>Metazoa</taxon>
        <taxon>Ecdysozoa</taxon>
        <taxon>Nematoda</taxon>
        <taxon>Chromadorea</taxon>
        <taxon>Rhabditida</taxon>
        <taxon>Tylenchina</taxon>
        <taxon>Panagrolaimomorpha</taxon>
        <taxon>Strongyloidoidea</taxon>
        <taxon>Strongyloididae</taxon>
        <taxon>Parastrongyloides</taxon>
    </lineage>
</organism>
<keyword evidence="4 6" id="KW-0804">Transcription</keyword>
<keyword evidence="6" id="KW-0010">Activator</keyword>
<evidence type="ECO:0000256" key="1">
    <source>
        <dbReference type="ARBA" id="ARBA00004123"/>
    </source>
</evidence>
<dbReference type="Gene3D" id="2.40.320.10">
    <property type="entry name" value="Hypothetical Protein Pfu-838710-001"/>
    <property type="match status" value="1"/>
</dbReference>
<dbReference type="GO" id="GO:0016592">
    <property type="term" value="C:mediator complex"/>
    <property type="evidence" value="ECO:0007669"/>
    <property type="project" value="InterPro"/>
</dbReference>
<gene>
    <name evidence="6" type="primary">MED18</name>
</gene>
<accession>A0A0N4ZEU6</accession>
<reference evidence="8" key="1">
    <citation type="submission" date="2017-02" db="UniProtKB">
        <authorList>
            <consortium name="WormBaseParasite"/>
        </authorList>
    </citation>
    <scope>IDENTIFICATION</scope>
</reference>
<evidence type="ECO:0000313" key="7">
    <source>
        <dbReference type="Proteomes" id="UP000038045"/>
    </source>
</evidence>
<evidence type="ECO:0000313" key="8">
    <source>
        <dbReference type="WBParaSite" id="PTRK_0000627900.1"/>
    </source>
</evidence>